<dbReference type="InterPro" id="IPR008978">
    <property type="entry name" value="HSP20-like_chaperone"/>
</dbReference>
<keyword evidence="7" id="KW-1185">Reference proteome</keyword>
<proteinExistence type="inferred from homology"/>
<reference evidence="6" key="2">
    <citation type="submission" date="2023-06" db="EMBL/GenBank/DDBJ databases">
        <authorList>
            <consortium name="Lawrence Berkeley National Laboratory"/>
            <person name="Haridas S."/>
            <person name="Hensen N."/>
            <person name="Bonometti L."/>
            <person name="Westerberg I."/>
            <person name="Brannstrom I.O."/>
            <person name="Guillou S."/>
            <person name="Cros-Aarteil S."/>
            <person name="Calhoun S."/>
            <person name="Kuo A."/>
            <person name="Mondo S."/>
            <person name="Pangilinan J."/>
            <person name="Riley R."/>
            <person name="Labutti K."/>
            <person name="Andreopoulos B."/>
            <person name="Lipzen A."/>
            <person name="Chen C."/>
            <person name="Yanf M."/>
            <person name="Daum C."/>
            <person name="Ng V."/>
            <person name="Clum A."/>
            <person name="Steindorff A."/>
            <person name="Ohm R."/>
            <person name="Martin F."/>
            <person name="Silar P."/>
            <person name="Natvig D."/>
            <person name="Lalanne C."/>
            <person name="Gautier V."/>
            <person name="Ament-Velasquez S.L."/>
            <person name="Kruys A."/>
            <person name="Hutchinson M.I."/>
            <person name="Powell A.J."/>
            <person name="Barry K."/>
            <person name="Miller A.N."/>
            <person name="Grigoriev I.V."/>
            <person name="Debuchy R."/>
            <person name="Gladieux P."/>
            <person name="Thoren M.H."/>
            <person name="Johannesson H."/>
        </authorList>
    </citation>
    <scope>NUCLEOTIDE SEQUENCE</scope>
    <source>
        <strain evidence="6">SMH4131-1</strain>
    </source>
</reference>
<dbReference type="PANTHER" id="PTHR11527">
    <property type="entry name" value="HEAT-SHOCK PROTEIN 20 FAMILY MEMBER"/>
    <property type="match status" value="1"/>
</dbReference>
<evidence type="ECO:0000256" key="2">
    <source>
        <dbReference type="PROSITE-ProRule" id="PRU00285"/>
    </source>
</evidence>
<evidence type="ECO:0000256" key="1">
    <source>
        <dbReference type="ARBA" id="ARBA00023016"/>
    </source>
</evidence>
<dbReference type="Proteomes" id="UP001286456">
    <property type="component" value="Unassembled WGS sequence"/>
</dbReference>
<feature type="compositionally biased region" description="Basic and acidic residues" evidence="4">
    <location>
        <begin position="122"/>
        <end position="140"/>
    </location>
</feature>
<feature type="region of interest" description="Disordered" evidence="4">
    <location>
        <begin position="107"/>
        <end position="144"/>
    </location>
</feature>
<reference evidence="6" key="1">
    <citation type="journal article" date="2023" name="Mol. Phylogenet. Evol.">
        <title>Genome-scale phylogeny and comparative genomics of the fungal order Sordariales.</title>
        <authorList>
            <person name="Hensen N."/>
            <person name="Bonometti L."/>
            <person name="Westerberg I."/>
            <person name="Brannstrom I.O."/>
            <person name="Guillou S."/>
            <person name="Cros-Aarteil S."/>
            <person name="Calhoun S."/>
            <person name="Haridas S."/>
            <person name="Kuo A."/>
            <person name="Mondo S."/>
            <person name="Pangilinan J."/>
            <person name="Riley R."/>
            <person name="LaButti K."/>
            <person name="Andreopoulos B."/>
            <person name="Lipzen A."/>
            <person name="Chen C."/>
            <person name="Yan M."/>
            <person name="Daum C."/>
            <person name="Ng V."/>
            <person name="Clum A."/>
            <person name="Steindorff A."/>
            <person name="Ohm R.A."/>
            <person name="Martin F."/>
            <person name="Silar P."/>
            <person name="Natvig D.O."/>
            <person name="Lalanne C."/>
            <person name="Gautier V."/>
            <person name="Ament-Velasquez S.L."/>
            <person name="Kruys A."/>
            <person name="Hutchinson M.I."/>
            <person name="Powell A.J."/>
            <person name="Barry K."/>
            <person name="Miller A.N."/>
            <person name="Grigoriev I.V."/>
            <person name="Debuchy R."/>
            <person name="Gladieux P."/>
            <person name="Hiltunen Thoren M."/>
            <person name="Johannesson H."/>
        </authorList>
    </citation>
    <scope>NUCLEOTIDE SEQUENCE</scope>
    <source>
        <strain evidence="6">SMH4131-1</strain>
    </source>
</reference>
<keyword evidence="1" id="KW-0346">Stress response</keyword>
<evidence type="ECO:0000313" key="6">
    <source>
        <dbReference type="EMBL" id="KAK3317225.1"/>
    </source>
</evidence>
<dbReference type="Pfam" id="PF00011">
    <property type="entry name" value="HSP20"/>
    <property type="match status" value="1"/>
</dbReference>
<sequence length="199" mass="21885">MVFSLPENLYSTDPNFTTIFRLLDDFDTYSREVQDEEGAGATGAGSASTRGPLPGRHGRHGRGLNPSFDIRETEDAYELYGELPGIERKDVHIELTEPNAILVRGHVDRGFDAGGGGKKGAGKKEEGGEEKEKEKDKRESGPATVRVLQRERQVGDFAREFSFPGPLQEFEISARLDNGILKVVAPKSQPSKGRKIEIT</sequence>
<evidence type="ECO:0000256" key="4">
    <source>
        <dbReference type="SAM" id="MobiDB-lite"/>
    </source>
</evidence>
<gene>
    <name evidence="6" type="ORF">B0T19DRAFT_404934</name>
</gene>
<dbReference type="AlphaFoldDB" id="A0AAE0M308"/>
<dbReference type="Gene3D" id="2.60.40.790">
    <property type="match status" value="1"/>
</dbReference>
<accession>A0AAE0M308</accession>
<dbReference type="PROSITE" id="PS01031">
    <property type="entry name" value="SHSP"/>
    <property type="match status" value="1"/>
</dbReference>
<protein>
    <submittedName>
        <fullName evidence="6">HSP20-like chaperone</fullName>
    </submittedName>
</protein>
<evidence type="ECO:0000259" key="5">
    <source>
        <dbReference type="PROSITE" id="PS01031"/>
    </source>
</evidence>
<evidence type="ECO:0000256" key="3">
    <source>
        <dbReference type="RuleBase" id="RU003616"/>
    </source>
</evidence>
<dbReference type="SUPFAM" id="SSF49764">
    <property type="entry name" value="HSP20-like chaperones"/>
    <property type="match status" value="1"/>
</dbReference>
<name>A0AAE0M308_9PEZI</name>
<dbReference type="EMBL" id="JAUEPO010000007">
    <property type="protein sequence ID" value="KAK3317225.1"/>
    <property type="molecule type" value="Genomic_DNA"/>
</dbReference>
<dbReference type="CDD" id="cd06464">
    <property type="entry name" value="ACD_sHsps-like"/>
    <property type="match status" value="1"/>
</dbReference>
<feature type="compositionally biased region" description="Low complexity" evidence="4">
    <location>
        <begin position="44"/>
        <end position="55"/>
    </location>
</feature>
<comment type="similarity">
    <text evidence="2 3">Belongs to the small heat shock protein (HSP20) family.</text>
</comment>
<evidence type="ECO:0000313" key="7">
    <source>
        <dbReference type="Proteomes" id="UP001286456"/>
    </source>
</evidence>
<dbReference type="InterPro" id="IPR031107">
    <property type="entry name" value="Small_HSP"/>
</dbReference>
<organism evidence="6 7">
    <name type="scientific">Cercophora scortea</name>
    <dbReference type="NCBI Taxonomy" id="314031"/>
    <lineage>
        <taxon>Eukaryota</taxon>
        <taxon>Fungi</taxon>
        <taxon>Dikarya</taxon>
        <taxon>Ascomycota</taxon>
        <taxon>Pezizomycotina</taxon>
        <taxon>Sordariomycetes</taxon>
        <taxon>Sordariomycetidae</taxon>
        <taxon>Sordariales</taxon>
        <taxon>Lasiosphaeriaceae</taxon>
        <taxon>Cercophora</taxon>
    </lineage>
</organism>
<comment type="caution">
    <text evidence="6">The sequence shown here is derived from an EMBL/GenBank/DDBJ whole genome shotgun (WGS) entry which is preliminary data.</text>
</comment>
<dbReference type="InterPro" id="IPR002068">
    <property type="entry name" value="A-crystallin/Hsp20_dom"/>
</dbReference>
<feature type="domain" description="SHSP" evidence="5">
    <location>
        <begin position="59"/>
        <end position="199"/>
    </location>
</feature>
<feature type="region of interest" description="Disordered" evidence="4">
    <location>
        <begin position="34"/>
        <end position="67"/>
    </location>
</feature>